<feature type="signal peptide" evidence="1">
    <location>
        <begin position="1"/>
        <end position="19"/>
    </location>
</feature>
<dbReference type="Proteomes" id="UP001209885">
    <property type="component" value="Unassembled WGS sequence"/>
</dbReference>
<feature type="chain" id="PRO_5047057311" evidence="1">
    <location>
        <begin position="20"/>
        <end position="150"/>
    </location>
</feature>
<proteinExistence type="predicted"/>
<evidence type="ECO:0000256" key="1">
    <source>
        <dbReference type="SAM" id="SignalP"/>
    </source>
</evidence>
<sequence>MRKLFTLALLLTGLSFANAQSDEEKVDKVIHKVFDAMRAGDSTALVKYFIEEPNMKTVYKKDGEILLHVGSLNDFAVAVGTPHEEVYNEVIDNLEIKIDGPLASAWVPYKFFIGEKFSHCGVNVFELVKIDGNWKVSSIIDTRRQENCLF</sequence>
<organism evidence="2 3">
    <name type="scientific">Mangrovivirga halotolerans</name>
    <dbReference type="NCBI Taxonomy" id="2993936"/>
    <lineage>
        <taxon>Bacteria</taxon>
        <taxon>Pseudomonadati</taxon>
        <taxon>Bacteroidota</taxon>
        <taxon>Cytophagia</taxon>
        <taxon>Cytophagales</taxon>
        <taxon>Mangrovivirgaceae</taxon>
        <taxon>Mangrovivirga</taxon>
    </lineage>
</organism>
<dbReference type="Gene3D" id="3.10.450.50">
    <property type="match status" value="1"/>
</dbReference>
<reference evidence="2 3" key="1">
    <citation type="submission" date="2022-11" db="EMBL/GenBank/DDBJ databases">
        <title>The characterization of three novel Bacteroidetes species and genomic analysis of their roles in tidal elemental geochemical cycles.</title>
        <authorList>
            <person name="Ma K."/>
        </authorList>
    </citation>
    <scope>NUCLEOTIDE SEQUENCE [LARGE SCALE GENOMIC DNA]</scope>
    <source>
        <strain evidence="2 3">M17</strain>
    </source>
</reference>
<accession>A0ABT3RP26</accession>
<evidence type="ECO:0000313" key="2">
    <source>
        <dbReference type="EMBL" id="MCX2742915.1"/>
    </source>
</evidence>
<dbReference type="RefSeq" id="WP_266055266.1">
    <property type="nucleotide sequence ID" value="NZ_JAPFQN010000002.1"/>
</dbReference>
<dbReference type="Pfam" id="PF12893">
    <property type="entry name" value="Lumazine_bd_2"/>
    <property type="match status" value="1"/>
</dbReference>
<protein>
    <submittedName>
        <fullName evidence="2">Nuclear transport factor 2 family protein</fullName>
    </submittedName>
</protein>
<gene>
    <name evidence="2" type="ORF">OO013_03500</name>
</gene>
<name>A0ABT3RP26_9BACT</name>
<dbReference type="EMBL" id="JAPFQN010000002">
    <property type="protein sequence ID" value="MCX2742915.1"/>
    <property type="molecule type" value="Genomic_DNA"/>
</dbReference>
<keyword evidence="1" id="KW-0732">Signal</keyword>
<dbReference type="InterPro" id="IPR039437">
    <property type="entry name" value="FrzH/put_lumazine-bd"/>
</dbReference>
<evidence type="ECO:0000313" key="3">
    <source>
        <dbReference type="Proteomes" id="UP001209885"/>
    </source>
</evidence>
<dbReference type="SUPFAM" id="SSF54427">
    <property type="entry name" value="NTF2-like"/>
    <property type="match status" value="1"/>
</dbReference>
<dbReference type="InterPro" id="IPR032710">
    <property type="entry name" value="NTF2-like_dom_sf"/>
</dbReference>
<comment type="caution">
    <text evidence="2">The sequence shown here is derived from an EMBL/GenBank/DDBJ whole genome shotgun (WGS) entry which is preliminary data.</text>
</comment>
<keyword evidence="3" id="KW-1185">Reference proteome</keyword>